<dbReference type="Pfam" id="PF22379">
    <property type="entry name" value="OB_MCM10"/>
    <property type="match status" value="1"/>
</dbReference>
<sequence>MDDLLALMEGGDDLLPPEPEEPVNTRSPSNSSSTVRNVTPHNADNNNGHHAGGRPATKKAKKKTAAETGEAQVDSILKMRMLDRKVGSLDLLEYIQTRNYQSPAALGAMCLAALNHLLIDPALVVSPANVHGNTNLFTVGLVFTNSGTKIAAKGNAFCVLTMGSNINTGPSVTVLLFGAAFSKFCREIKPGMVVALDNPRLIPAKEPQQNSKFVDTTSISFSINDERRIFVVAKARDFGVCQATVKGKNSDGHWVNNAKRCNTVIDVRAGKYCHHHRNQANAAANQQGNGKGAKKGTFVQQLRHEVNTQAPSKGGQGIYNPHQTLVVSKQMRGVPMQMSKGKAPTDRQPRADSFNRPIALQRNPKLASNGILNFKAKENPYAKKGPARPTPSSSNNQRAPLGSNRSKTAKTNKEAHNWLATTTGKRQRLPQATPGSSRQGPTGRKSAVKLNTVAMGGFDGSVAVPKPSRMFASAGGPNNRGGGQSLFAQTAAAEQQSASDILSRQTELAKQLRGAQNGKDVKATNLNKKKKSAQDSADASGFFGSSLVQNNATLQNMDRAAVMNTKSRFASEADAEAYAESRRRVTELEQEEARKDKTKGKAQQQLLADQKKVVDKEWICKTCSNKRFKKEPKVCLRARHDVVLKRILNKKDETVAEKRSKLTSRSVQDGGLTLGSGIEWTRFSRFSH</sequence>
<evidence type="ECO:0000256" key="1">
    <source>
        <dbReference type="SAM" id="MobiDB-lite"/>
    </source>
</evidence>
<comment type="caution">
    <text evidence="3">The sequence shown here is derived from an EMBL/GenBank/DDBJ whole genome shotgun (WGS) entry which is preliminary data.</text>
</comment>
<evidence type="ECO:0000313" key="3">
    <source>
        <dbReference type="EMBL" id="CAB9505016.1"/>
    </source>
</evidence>
<protein>
    <recommendedName>
        <fullName evidence="2">MCM10 OB-fold domain-containing protein</fullName>
    </recommendedName>
</protein>
<feature type="region of interest" description="Disordered" evidence="1">
    <location>
        <begin position="511"/>
        <end position="540"/>
    </location>
</feature>
<name>A0A9N8H8G4_9STRA</name>
<organism evidence="3 4">
    <name type="scientific">Seminavis robusta</name>
    <dbReference type="NCBI Taxonomy" id="568900"/>
    <lineage>
        <taxon>Eukaryota</taxon>
        <taxon>Sar</taxon>
        <taxon>Stramenopiles</taxon>
        <taxon>Ochrophyta</taxon>
        <taxon>Bacillariophyta</taxon>
        <taxon>Bacillariophyceae</taxon>
        <taxon>Bacillariophycidae</taxon>
        <taxon>Naviculales</taxon>
        <taxon>Naviculaceae</taxon>
        <taxon>Seminavis</taxon>
    </lineage>
</organism>
<feature type="region of interest" description="Disordered" evidence="1">
    <location>
        <begin position="331"/>
        <end position="444"/>
    </location>
</feature>
<proteinExistence type="predicted"/>
<dbReference type="PANTHER" id="PTHR13454:SF11">
    <property type="entry name" value="PROTEIN MCM10 HOMOLOG"/>
    <property type="match status" value="1"/>
</dbReference>
<dbReference type="GO" id="GO:0003688">
    <property type="term" value="F:DNA replication origin binding"/>
    <property type="evidence" value="ECO:0007669"/>
    <property type="project" value="TreeGrafter"/>
</dbReference>
<dbReference type="GO" id="GO:0043596">
    <property type="term" value="C:nuclear replication fork"/>
    <property type="evidence" value="ECO:0007669"/>
    <property type="project" value="TreeGrafter"/>
</dbReference>
<gene>
    <name evidence="3" type="ORF">SEMRO_216_G089420.2</name>
</gene>
<dbReference type="PANTHER" id="PTHR13454">
    <property type="entry name" value="PROTEIN MCM10 HOMOLOG"/>
    <property type="match status" value="1"/>
</dbReference>
<dbReference type="InterPro" id="IPR012340">
    <property type="entry name" value="NA-bd_OB-fold"/>
</dbReference>
<dbReference type="OrthoDB" id="273123at2759"/>
<accession>A0A9N8H8G4</accession>
<dbReference type="EMBL" id="CAICTM010000215">
    <property type="protein sequence ID" value="CAB9505016.1"/>
    <property type="molecule type" value="Genomic_DNA"/>
</dbReference>
<dbReference type="Proteomes" id="UP001153069">
    <property type="component" value="Unassembled WGS sequence"/>
</dbReference>
<dbReference type="InterPro" id="IPR040184">
    <property type="entry name" value="Mcm10"/>
</dbReference>
<evidence type="ECO:0000259" key="2">
    <source>
        <dbReference type="Pfam" id="PF22379"/>
    </source>
</evidence>
<feature type="compositionally biased region" description="Polar residues" evidence="1">
    <location>
        <begin position="24"/>
        <end position="40"/>
    </location>
</feature>
<reference evidence="3" key="1">
    <citation type="submission" date="2020-06" db="EMBL/GenBank/DDBJ databases">
        <authorList>
            <consortium name="Plant Systems Biology data submission"/>
        </authorList>
    </citation>
    <scope>NUCLEOTIDE SEQUENCE</scope>
    <source>
        <strain evidence="3">D6</strain>
    </source>
</reference>
<dbReference type="GO" id="GO:0006270">
    <property type="term" value="P:DNA replication initiation"/>
    <property type="evidence" value="ECO:0007669"/>
    <property type="project" value="InterPro"/>
</dbReference>
<feature type="compositionally biased region" description="Polar residues" evidence="1">
    <location>
        <begin position="390"/>
        <end position="406"/>
    </location>
</feature>
<keyword evidence="4" id="KW-1185">Reference proteome</keyword>
<dbReference type="Gene3D" id="2.40.50.140">
    <property type="entry name" value="Nucleic acid-binding proteins"/>
    <property type="match status" value="1"/>
</dbReference>
<dbReference type="AlphaFoldDB" id="A0A9N8H8G4"/>
<evidence type="ECO:0000313" key="4">
    <source>
        <dbReference type="Proteomes" id="UP001153069"/>
    </source>
</evidence>
<dbReference type="GO" id="GO:0003697">
    <property type="term" value="F:single-stranded DNA binding"/>
    <property type="evidence" value="ECO:0007669"/>
    <property type="project" value="InterPro"/>
</dbReference>
<feature type="domain" description="MCM10 OB-fold" evidence="2">
    <location>
        <begin position="135"/>
        <end position="209"/>
    </location>
</feature>
<dbReference type="InterPro" id="IPR055065">
    <property type="entry name" value="OB_MCM10"/>
</dbReference>
<feature type="region of interest" description="Disordered" evidence="1">
    <location>
        <begin position="1"/>
        <end position="70"/>
    </location>
</feature>